<sequence length="262" mass="29757">MNSLVVDDKQLAVNAVVRIVITLDPEGTCEGVRTADAALEYVRTHAVDVAFLDVEMPQMTGLELAKRIKDVRPNVNIIFVTAYEEYAFEAHKLYASGYLLKPVKEEDVRAALENLRHPVQLEKTDKLQVRCFGNFDVFMNDQPLRFKRTKSKEMLAYLIDRRGSRCTIGELVSVLWGDDAHSPSRRTQVRNLISDLRNALKDAGAEDVIVRGRDEIAIVPESVDCDYYRFLDGDPDAVNLYRGEYMSQYSWVEMTAGSLSRE</sequence>
<evidence type="ECO:0000313" key="5">
    <source>
        <dbReference type="Proteomes" id="UP000293345"/>
    </source>
</evidence>
<dbReference type="GO" id="GO:0003677">
    <property type="term" value="F:DNA binding"/>
    <property type="evidence" value="ECO:0007669"/>
    <property type="project" value="UniProtKB-KW"/>
</dbReference>
<reference evidence="4 5" key="1">
    <citation type="submission" date="2019-01" db="EMBL/GenBank/DDBJ databases">
        <title>Senegalimassilia sp. nov. KGMB04484 isolated human feces.</title>
        <authorList>
            <person name="Han K.-I."/>
            <person name="Kim J.-S."/>
            <person name="Lee K.C."/>
            <person name="Suh M.K."/>
            <person name="Eom M.K."/>
            <person name="Lee J.H."/>
            <person name="Park S.-H."/>
            <person name="Kang S.W."/>
            <person name="Park J.-E."/>
            <person name="Oh B.S."/>
            <person name="Yu S.Y."/>
            <person name="Choi S.-H."/>
            <person name="Lee D.H."/>
            <person name="Yoon H."/>
            <person name="Kim B.-Y."/>
            <person name="Lee J.H."/>
            <person name="Lee J.-S."/>
        </authorList>
    </citation>
    <scope>NUCLEOTIDE SEQUENCE [LARGE SCALE GENOMIC DNA]</scope>
    <source>
        <strain evidence="4 5">KGMB04484</strain>
    </source>
</reference>
<dbReference type="SUPFAM" id="SSF52172">
    <property type="entry name" value="CheY-like"/>
    <property type="match status" value="1"/>
</dbReference>
<comment type="caution">
    <text evidence="4">The sequence shown here is derived from an EMBL/GenBank/DDBJ whole genome shotgun (WGS) entry which is preliminary data.</text>
</comment>
<dbReference type="InterPro" id="IPR036388">
    <property type="entry name" value="WH-like_DNA-bd_sf"/>
</dbReference>
<dbReference type="InterPro" id="IPR051677">
    <property type="entry name" value="AfsR-DnrI-RedD_regulator"/>
</dbReference>
<dbReference type="OrthoDB" id="236568at2"/>
<keyword evidence="2" id="KW-0597">Phosphoprotein</keyword>
<dbReference type="SMART" id="SM00448">
    <property type="entry name" value="REC"/>
    <property type="match status" value="1"/>
</dbReference>
<proteinExistence type="predicted"/>
<dbReference type="RefSeq" id="WP_129424857.1">
    <property type="nucleotide sequence ID" value="NZ_SDPW01000001.1"/>
</dbReference>
<gene>
    <name evidence="4" type="ORF">ET524_08210</name>
</gene>
<dbReference type="AlphaFoldDB" id="A0A4Q2K3X8"/>
<evidence type="ECO:0000256" key="1">
    <source>
        <dbReference type="ARBA" id="ARBA00023125"/>
    </source>
</evidence>
<feature type="modified residue" description="4-aspartylphosphate" evidence="2">
    <location>
        <position position="53"/>
    </location>
</feature>
<dbReference type="Gene3D" id="3.40.50.2300">
    <property type="match status" value="1"/>
</dbReference>
<dbReference type="PANTHER" id="PTHR35807">
    <property type="entry name" value="TRANSCRIPTIONAL REGULATOR REDD-RELATED"/>
    <property type="match status" value="1"/>
</dbReference>
<dbReference type="PROSITE" id="PS50110">
    <property type="entry name" value="RESPONSE_REGULATORY"/>
    <property type="match status" value="1"/>
</dbReference>
<evidence type="ECO:0000256" key="2">
    <source>
        <dbReference type="PROSITE-ProRule" id="PRU00169"/>
    </source>
</evidence>
<dbReference type="PANTHER" id="PTHR35807:SF1">
    <property type="entry name" value="TRANSCRIPTIONAL REGULATOR REDD"/>
    <property type="match status" value="1"/>
</dbReference>
<dbReference type="InterPro" id="IPR016032">
    <property type="entry name" value="Sig_transdc_resp-reg_C-effctor"/>
</dbReference>
<dbReference type="InterPro" id="IPR011006">
    <property type="entry name" value="CheY-like_superfamily"/>
</dbReference>
<dbReference type="Gene3D" id="1.10.10.10">
    <property type="entry name" value="Winged helix-like DNA-binding domain superfamily/Winged helix DNA-binding domain"/>
    <property type="match status" value="1"/>
</dbReference>
<feature type="domain" description="Response regulatory" evidence="3">
    <location>
        <begin position="2"/>
        <end position="116"/>
    </location>
</feature>
<dbReference type="EMBL" id="SDPW01000001">
    <property type="protein sequence ID" value="RXZ54463.1"/>
    <property type="molecule type" value="Genomic_DNA"/>
</dbReference>
<accession>A0A4Q2K3X8</accession>
<name>A0A4Q2K3X8_9ACTN</name>
<dbReference type="GO" id="GO:0006355">
    <property type="term" value="P:regulation of DNA-templated transcription"/>
    <property type="evidence" value="ECO:0007669"/>
    <property type="project" value="InterPro"/>
</dbReference>
<organism evidence="4 5">
    <name type="scientific">Senegalimassilia faecalis</name>
    <dbReference type="NCBI Taxonomy" id="2509433"/>
    <lineage>
        <taxon>Bacteria</taxon>
        <taxon>Bacillati</taxon>
        <taxon>Actinomycetota</taxon>
        <taxon>Coriobacteriia</taxon>
        <taxon>Coriobacteriales</taxon>
        <taxon>Coriobacteriaceae</taxon>
        <taxon>Senegalimassilia</taxon>
    </lineage>
</organism>
<evidence type="ECO:0000313" key="4">
    <source>
        <dbReference type="EMBL" id="RXZ54463.1"/>
    </source>
</evidence>
<dbReference type="GO" id="GO:0000160">
    <property type="term" value="P:phosphorelay signal transduction system"/>
    <property type="evidence" value="ECO:0007669"/>
    <property type="project" value="InterPro"/>
</dbReference>
<dbReference type="Pfam" id="PF00072">
    <property type="entry name" value="Response_reg"/>
    <property type="match status" value="1"/>
</dbReference>
<keyword evidence="1" id="KW-0238">DNA-binding</keyword>
<dbReference type="SUPFAM" id="SSF46894">
    <property type="entry name" value="C-terminal effector domain of the bipartite response regulators"/>
    <property type="match status" value="1"/>
</dbReference>
<keyword evidence="5" id="KW-1185">Reference proteome</keyword>
<dbReference type="Proteomes" id="UP000293345">
    <property type="component" value="Unassembled WGS sequence"/>
</dbReference>
<protein>
    <submittedName>
        <fullName evidence="4">Response regulator</fullName>
    </submittedName>
</protein>
<dbReference type="InterPro" id="IPR001789">
    <property type="entry name" value="Sig_transdc_resp-reg_receiver"/>
</dbReference>
<evidence type="ECO:0000259" key="3">
    <source>
        <dbReference type="PROSITE" id="PS50110"/>
    </source>
</evidence>